<gene>
    <name evidence="1" type="ORF">ACFQ3T_03060</name>
</gene>
<accession>A0ABW3QI09</accession>
<protein>
    <submittedName>
        <fullName evidence="1">AMED_5909 family protein</fullName>
    </submittedName>
</protein>
<comment type="caution">
    <text evidence="1">The sequence shown here is derived from an EMBL/GenBank/DDBJ whole genome shotgun (WGS) entry which is preliminary data.</text>
</comment>
<proteinExistence type="predicted"/>
<dbReference type="NCBIfam" id="NF041510">
    <property type="entry name" value="AMED_5909_fam"/>
    <property type="match status" value="1"/>
</dbReference>
<dbReference type="InterPro" id="IPR048152">
    <property type="entry name" value="AMED_5909-like"/>
</dbReference>
<name>A0ABW3QI09_9PSEU</name>
<dbReference type="Proteomes" id="UP001597168">
    <property type="component" value="Unassembled WGS sequence"/>
</dbReference>
<organism evidence="1 2">
    <name type="scientific">Saccharothrix hoggarensis</name>
    <dbReference type="NCBI Taxonomy" id="913853"/>
    <lineage>
        <taxon>Bacteria</taxon>
        <taxon>Bacillati</taxon>
        <taxon>Actinomycetota</taxon>
        <taxon>Actinomycetes</taxon>
        <taxon>Pseudonocardiales</taxon>
        <taxon>Pseudonocardiaceae</taxon>
        <taxon>Saccharothrix</taxon>
    </lineage>
</organism>
<evidence type="ECO:0000313" key="2">
    <source>
        <dbReference type="Proteomes" id="UP001597168"/>
    </source>
</evidence>
<dbReference type="EMBL" id="JBHTLK010000007">
    <property type="protein sequence ID" value="MFD1146096.1"/>
    <property type="molecule type" value="Genomic_DNA"/>
</dbReference>
<dbReference type="RefSeq" id="WP_380719501.1">
    <property type="nucleotide sequence ID" value="NZ_JBHTLK010000007.1"/>
</dbReference>
<sequence length="91" mass="10337">MAQTKADPWAKAKAVTLLKDAHEALTHLMPAPGASREMWRDFYLRSAEVYAHVAEVDRGHHHEALYWAKREREKGEALRSVNGGEVADDQR</sequence>
<keyword evidence="2" id="KW-1185">Reference proteome</keyword>
<evidence type="ECO:0000313" key="1">
    <source>
        <dbReference type="EMBL" id="MFD1146096.1"/>
    </source>
</evidence>
<reference evidence="2" key="1">
    <citation type="journal article" date="2019" name="Int. J. Syst. Evol. Microbiol.">
        <title>The Global Catalogue of Microorganisms (GCM) 10K type strain sequencing project: providing services to taxonomists for standard genome sequencing and annotation.</title>
        <authorList>
            <consortium name="The Broad Institute Genomics Platform"/>
            <consortium name="The Broad Institute Genome Sequencing Center for Infectious Disease"/>
            <person name="Wu L."/>
            <person name="Ma J."/>
        </authorList>
    </citation>
    <scope>NUCLEOTIDE SEQUENCE [LARGE SCALE GENOMIC DNA]</scope>
    <source>
        <strain evidence="2">CCUG 60214</strain>
    </source>
</reference>